<proteinExistence type="predicted"/>
<dbReference type="AlphaFoldDB" id="A0A1R4JTT8"/>
<accession>A0A1R4JTT8</accession>
<keyword evidence="3" id="KW-1185">Reference proteome</keyword>
<evidence type="ECO:0000256" key="1">
    <source>
        <dbReference type="SAM" id="MobiDB-lite"/>
    </source>
</evidence>
<evidence type="ECO:0000313" key="2">
    <source>
        <dbReference type="EMBL" id="SJN35183.1"/>
    </source>
</evidence>
<evidence type="ECO:0000313" key="3">
    <source>
        <dbReference type="Proteomes" id="UP000196778"/>
    </source>
</evidence>
<organism evidence="2 3">
    <name type="scientific">Mycetocola reblochoni REB411</name>
    <dbReference type="NCBI Taxonomy" id="1255698"/>
    <lineage>
        <taxon>Bacteria</taxon>
        <taxon>Bacillati</taxon>
        <taxon>Actinomycetota</taxon>
        <taxon>Actinomycetes</taxon>
        <taxon>Micrococcales</taxon>
        <taxon>Microbacteriaceae</taxon>
        <taxon>Mycetocola</taxon>
    </lineage>
</organism>
<sequence length="57" mass="5856">MRGSSCGELQCRLPRPSPPVGNDGIAWAVGERSRPARVGSAADPGGVSLGVPILIWT</sequence>
<dbReference type="Proteomes" id="UP000196778">
    <property type="component" value="Unassembled WGS sequence"/>
</dbReference>
<protein>
    <submittedName>
        <fullName evidence="2">Uncharacterized protein</fullName>
    </submittedName>
</protein>
<feature type="region of interest" description="Disordered" evidence="1">
    <location>
        <begin position="1"/>
        <end position="23"/>
    </location>
</feature>
<reference evidence="3" key="1">
    <citation type="submission" date="2017-02" db="EMBL/GenBank/DDBJ databases">
        <authorList>
            <person name="Dridi B."/>
        </authorList>
    </citation>
    <scope>NUCLEOTIDE SEQUENCE [LARGE SCALE GENOMIC DNA]</scope>
    <source>
        <strain evidence="3">EB411</strain>
    </source>
</reference>
<name>A0A1R4JTT8_9MICO</name>
<gene>
    <name evidence="2" type="ORF">FM119_09285</name>
</gene>
<dbReference type="EMBL" id="FUKR01000053">
    <property type="protein sequence ID" value="SJN35183.1"/>
    <property type="molecule type" value="Genomic_DNA"/>
</dbReference>